<dbReference type="PRINTS" id="PR01236">
    <property type="entry name" value="TNFBETA"/>
</dbReference>
<organism evidence="19 20">
    <name type="scientific">Fundulus heteroclitus</name>
    <name type="common">Killifish</name>
    <name type="synonym">Mummichog</name>
    <dbReference type="NCBI Taxonomy" id="8078"/>
    <lineage>
        <taxon>Eukaryota</taxon>
        <taxon>Metazoa</taxon>
        <taxon>Chordata</taxon>
        <taxon>Craniata</taxon>
        <taxon>Vertebrata</taxon>
        <taxon>Euteleostomi</taxon>
        <taxon>Actinopterygii</taxon>
        <taxon>Neopterygii</taxon>
        <taxon>Teleostei</taxon>
        <taxon>Neoteleostei</taxon>
        <taxon>Acanthomorphata</taxon>
        <taxon>Ovalentaria</taxon>
        <taxon>Atherinomorphae</taxon>
        <taxon>Cyprinodontiformes</taxon>
        <taxon>Fundulidae</taxon>
        <taxon>Fundulus</taxon>
    </lineage>
</organism>
<reference evidence="19" key="2">
    <citation type="submission" date="2025-09" db="UniProtKB">
        <authorList>
            <consortium name="Ensembl"/>
        </authorList>
    </citation>
    <scope>IDENTIFICATION</scope>
</reference>
<dbReference type="PANTHER" id="PTHR11471:SF23">
    <property type="entry name" value="TUMOR NECROSIS FACTOR"/>
    <property type="match status" value="1"/>
</dbReference>
<sequence length="278" mass="30831">MTGYNITAGDVEAGLQHRMEVLVEKKSSTGWVWKAFGVLLLVALCIGGARLYVWYQLERSESTTQSGQTAAPRIMDPDVTTGEYQHIFIRMGTEMLGLRLFELIFVSFFSGAHSQLKEMSRRAKAAIHLVGDYDEDSQQPALEWKDGVGQAFALGGLRLHSNQIIIPEKGLYFVYSQVSFRVSCSNDVEGAWSSKPLSHRIWRSSDSIGKPVSLMSAVRSACQNVPEDGVRSGQGCYSTIYLGAVFHLDKGDKLQTETNQLPELETEEGKTYFGVFAL</sequence>
<keyword evidence="10 17" id="KW-0472">Membrane</keyword>
<dbReference type="PRINTS" id="PR01234">
    <property type="entry name" value="TNECROSISFCT"/>
</dbReference>
<comment type="subunit">
    <text evidence="16">Homotrimer, and heterotrimer of either two LTB and one LTA subunits or (less prevalent) two LTA and one LTB subunits. Interacts with TNFRSF14.</text>
</comment>
<evidence type="ECO:0000256" key="7">
    <source>
        <dbReference type="ARBA" id="ARBA00022729"/>
    </source>
</evidence>
<evidence type="ECO:0000256" key="17">
    <source>
        <dbReference type="SAM" id="Phobius"/>
    </source>
</evidence>
<keyword evidence="20" id="KW-1185">Reference proteome</keyword>
<evidence type="ECO:0000259" key="18">
    <source>
        <dbReference type="PROSITE" id="PS50049"/>
    </source>
</evidence>
<evidence type="ECO:0000256" key="3">
    <source>
        <dbReference type="ARBA" id="ARBA00013893"/>
    </source>
</evidence>
<dbReference type="GO" id="GO:0006955">
    <property type="term" value="P:immune response"/>
    <property type="evidence" value="ECO:0007669"/>
    <property type="project" value="Ensembl"/>
</dbReference>
<dbReference type="InterPro" id="IPR008983">
    <property type="entry name" value="Tumour_necrosis_fac-like_dom"/>
</dbReference>
<evidence type="ECO:0000256" key="12">
    <source>
        <dbReference type="ARBA" id="ARBA00029751"/>
    </source>
</evidence>
<evidence type="ECO:0000256" key="11">
    <source>
        <dbReference type="ARBA" id="ARBA00023157"/>
    </source>
</evidence>
<comment type="function">
    <text evidence="15">Cytokine that in its homotrimeric form binds to TNFRSF1A/TNFR1, TNFRSF1B/TNFBR and TNFRSF14/HVEM. In its heterotrimeric form with LTB binds to TNFRSF3/LTBR. Lymphotoxin is produced by lymphocytes and is cytotoxic for a wide range of tumor cells in vitro and in vivo.</text>
</comment>
<dbReference type="PROSITE" id="PS50049">
    <property type="entry name" value="THD_2"/>
    <property type="match status" value="1"/>
</dbReference>
<name>A0A3Q2R3A3_FUNHE</name>
<dbReference type="InterPro" id="IPR006053">
    <property type="entry name" value="TNF"/>
</dbReference>
<keyword evidence="6 17" id="KW-0812">Transmembrane</keyword>
<dbReference type="Proteomes" id="UP000265000">
    <property type="component" value="Unplaced"/>
</dbReference>
<evidence type="ECO:0000256" key="5">
    <source>
        <dbReference type="ARBA" id="ARBA00022514"/>
    </source>
</evidence>
<comment type="subcellular location">
    <subcellularLocation>
        <location evidence="1">Membrane</location>
        <topology evidence="1">Single-pass type II membrane protein</topology>
    </subcellularLocation>
</comment>
<evidence type="ECO:0000256" key="1">
    <source>
        <dbReference type="ARBA" id="ARBA00004606"/>
    </source>
</evidence>
<evidence type="ECO:0000256" key="9">
    <source>
        <dbReference type="ARBA" id="ARBA00022989"/>
    </source>
</evidence>
<reference evidence="19" key="1">
    <citation type="submission" date="2025-08" db="UniProtKB">
        <authorList>
            <consortium name="Ensembl"/>
        </authorList>
    </citation>
    <scope>IDENTIFICATION</scope>
</reference>
<dbReference type="GO" id="GO:0001889">
    <property type="term" value="P:liver development"/>
    <property type="evidence" value="ECO:0007669"/>
    <property type="project" value="Ensembl"/>
</dbReference>
<dbReference type="SUPFAM" id="SSF49842">
    <property type="entry name" value="TNF-like"/>
    <property type="match status" value="1"/>
</dbReference>
<keyword evidence="5" id="KW-0202">Cytokine</keyword>
<proteinExistence type="inferred from homology"/>
<dbReference type="Ensembl" id="ENSFHET00000029105.1">
    <property type="protein sequence ID" value="ENSFHEP00000034137.1"/>
    <property type="gene ID" value="ENSFHEG00000021671.1"/>
</dbReference>
<dbReference type="GeneTree" id="ENSGT01060000248544"/>
<dbReference type="GO" id="GO:0042742">
    <property type="term" value="P:defense response to bacterium"/>
    <property type="evidence" value="ECO:0007669"/>
    <property type="project" value="Ensembl"/>
</dbReference>
<dbReference type="GO" id="GO:0016020">
    <property type="term" value="C:membrane"/>
    <property type="evidence" value="ECO:0007669"/>
    <property type="project" value="UniProtKB-SubCell"/>
</dbReference>
<keyword evidence="11" id="KW-1015">Disulfide bond</keyword>
<evidence type="ECO:0000256" key="8">
    <source>
        <dbReference type="ARBA" id="ARBA00022968"/>
    </source>
</evidence>
<feature type="domain" description="THD" evidence="18">
    <location>
        <begin position="125"/>
        <end position="278"/>
    </location>
</feature>
<comment type="similarity">
    <text evidence="2">Belongs to the tumor necrosis factor family.</text>
</comment>
<dbReference type="InterPro" id="IPR002960">
    <property type="entry name" value="TNF_beta"/>
</dbReference>
<dbReference type="AlphaFoldDB" id="A0A3Q2R3A3"/>
<dbReference type="CDD" id="cd00184">
    <property type="entry name" value="TNF"/>
    <property type="match status" value="1"/>
</dbReference>
<evidence type="ECO:0000313" key="19">
    <source>
        <dbReference type="Ensembl" id="ENSFHEP00000034137.1"/>
    </source>
</evidence>
<keyword evidence="9 17" id="KW-1133">Transmembrane helix</keyword>
<dbReference type="InterPro" id="IPR006052">
    <property type="entry name" value="TNF_dom"/>
</dbReference>
<accession>A0A3Q2R3A3</accession>
<evidence type="ECO:0000256" key="6">
    <source>
        <dbReference type="ARBA" id="ARBA00022692"/>
    </source>
</evidence>
<dbReference type="Gene3D" id="2.60.120.40">
    <property type="match status" value="1"/>
</dbReference>
<evidence type="ECO:0000256" key="10">
    <source>
        <dbReference type="ARBA" id="ARBA00023136"/>
    </source>
</evidence>
<evidence type="ECO:0000256" key="15">
    <source>
        <dbReference type="ARBA" id="ARBA00046146"/>
    </source>
</evidence>
<dbReference type="STRING" id="8078.ENSFHEP00000034137"/>
<dbReference type="Pfam" id="PF00229">
    <property type="entry name" value="TNF"/>
    <property type="match status" value="1"/>
</dbReference>
<dbReference type="PANTHER" id="PTHR11471">
    <property type="entry name" value="TUMOR NECROSIS FACTOR FAMILY MEMBER"/>
    <property type="match status" value="1"/>
</dbReference>
<evidence type="ECO:0000256" key="13">
    <source>
        <dbReference type="ARBA" id="ARBA00033253"/>
    </source>
</evidence>
<keyword evidence="8" id="KW-0735">Signal-anchor</keyword>
<dbReference type="GO" id="GO:0005125">
    <property type="term" value="F:cytokine activity"/>
    <property type="evidence" value="ECO:0007669"/>
    <property type="project" value="UniProtKB-KW"/>
</dbReference>
<evidence type="ECO:0000256" key="16">
    <source>
        <dbReference type="ARBA" id="ARBA00046860"/>
    </source>
</evidence>
<dbReference type="GO" id="GO:0005615">
    <property type="term" value="C:extracellular space"/>
    <property type="evidence" value="ECO:0007669"/>
    <property type="project" value="UniProtKB-KW"/>
</dbReference>
<evidence type="ECO:0000256" key="2">
    <source>
        <dbReference type="ARBA" id="ARBA00008670"/>
    </source>
</evidence>
<evidence type="ECO:0000313" key="20">
    <source>
        <dbReference type="Proteomes" id="UP000265000"/>
    </source>
</evidence>
<dbReference type="SMART" id="SM00207">
    <property type="entry name" value="TNF"/>
    <property type="match status" value="1"/>
</dbReference>
<dbReference type="GO" id="GO:0005164">
    <property type="term" value="F:tumor necrosis factor receptor binding"/>
    <property type="evidence" value="ECO:0007669"/>
    <property type="project" value="InterPro"/>
</dbReference>
<evidence type="ECO:0000256" key="14">
    <source>
        <dbReference type="ARBA" id="ARBA00033263"/>
    </source>
</evidence>
<protein>
    <recommendedName>
        <fullName evidence="4">Lymphotoxin-alpha</fullName>
    </recommendedName>
    <alternativeName>
        <fullName evidence="12">TNF-alpha</fullName>
    </alternativeName>
    <alternativeName>
        <fullName evidence="13">TNF-beta</fullName>
    </alternativeName>
    <alternativeName>
        <fullName evidence="3">Tumor necrosis factor</fullName>
    </alternativeName>
    <alternativeName>
        <fullName evidence="14">Tumor necrosis factor ligand superfamily member 1</fullName>
    </alternativeName>
</protein>
<keyword evidence="7" id="KW-0732">Signal</keyword>
<feature type="transmembrane region" description="Helical" evidence="17">
    <location>
        <begin position="31"/>
        <end position="53"/>
    </location>
</feature>
<evidence type="ECO:0000256" key="4">
    <source>
        <dbReference type="ARBA" id="ARBA00018403"/>
    </source>
</evidence>